<dbReference type="GO" id="GO:0009253">
    <property type="term" value="P:peptidoglycan catabolic process"/>
    <property type="evidence" value="ECO:0007669"/>
    <property type="project" value="TreeGrafter"/>
</dbReference>
<dbReference type="CAZy" id="GH102">
    <property type="family name" value="Glycoside Hydrolase Family 102"/>
</dbReference>
<accession>A0L4W6</accession>
<proteinExistence type="predicted"/>
<evidence type="ECO:0000256" key="3">
    <source>
        <dbReference type="ARBA" id="ARBA00023239"/>
    </source>
</evidence>
<dbReference type="PANTHER" id="PTHR30124:SF0">
    <property type="entry name" value="MEMBRANE-BOUND LYTIC MUREIN TRANSGLYCOSYLASE A"/>
    <property type="match status" value="1"/>
</dbReference>
<dbReference type="SUPFAM" id="SSF50685">
    <property type="entry name" value="Barwin-like endoglucanases"/>
    <property type="match status" value="1"/>
</dbReference>
<evidence type="ECO:0000259" key="7">
    <source>
        <dbReference type="SMART" id="SM00925"/>
    </source>
</evidence>
<keyword evidence="4" id="KW-0961">Cell wall biogenesis/degradation</keyword>
<dbReference type="GO" id="GO:0004553">
    <property type="term" value="F:hydrolase activity, hydrolyzing O-glycosyl compounds"/>
    <property type="evidence" value="ECO:0007669"/>
    <property type="project" value="InterPro"/>
</dbReference>
<organism evidence="8 9">
    <name type="scientific">Magnetococcus marinus (strain ATCC BAA-1437 / JCM 17883 / MC-1)</name>
    <dbReference type="NCBI Taxonomy" id="156889"/>
    <lineage>
        <taxon>Bacteria</taxon>
        <taxon>Pseudomonadati</taxon>
        <taxon>Pseudomonadota</taxon>
        <taxon>Magnetococcia</taxon>
        <taxon>Magnetococcales</taxon>
        <taxon>Magnetococcaceae</taxon>
        <taxon>Magnetococcus</taxon>
    </lineage>
</organism>
<dbReference type="GO" id="GO:0019867">
    <property type="term" value="C:outer membrane"/>
    <property type="evidence" value="ECO:0007669"/>
    <property type="project" value="InterPro"/>
</dbReference>
<dbReference type="Gene3D" id="2.40.40.10">
    <property type="entry name" value="RlpA-like domain"/>
    <property type="match status" value="1"/>
</dbReference>
<evidence type="ECO:0000256" key="2">
    <source>
        <dbReference type="ARBA" id="ARBA00012587"/>
    </source>
</evidence>
<dbReference type="InterPro" id="IPR026044">
    <property type="entry name" value="MltA"/>
</dbReference>
<dbReference type="STRING" id="156889.Mmc1_0484"/>
<gene>
    <name evidence="8" type="ordered locus">Mmc1_0484</name>
</gene>
<dbReference type="eggNOG" id="COG2821">
    <property type="taxonomic scope" value="Bacteria"/>
</dbReference>
<name>A0L4W6_MAGMM</name>
<dbReference type="HOGENOM" id="CLU_037751_1_1_5"/>
<dbReference type="KEGG" id="mgm:Mmc1_0484"/>
<dbReference type="GO" id="GO:0071555">
    <property type="term" value="P:cell wall organization"/>
    <property type="evidence" value="ECO:0007669"/>
    <property type="project" value="UniProtKB-KW"/>
</dbReference>
<dbReference type="InterPro" id="IPR010611">
    <property type="entry name" value="3D_dom"/>
</dbReference>
<evidence type="ECO:0000256" key="5">
    <source>
        <dbReference type="ARBA" id="ARBA00030918"/>
    </source>
</evidence>
<feature type="signal peptide" evidence="6">
    <location>
        <begin position="1"/>
        <end position="23"/>
    </location>
</feature>
<dbReference type="Pfam" id="PF03562">
    <property type="entry name" value="MltA"/>
    <property type="match status" value="1"/>
</dbReference>
<sequence precursor="true">MLRKSLWAALIALMALLSGCSFFGVPDEPLPPVEIQPAQALQEVNWQDLPMTKPKRADLRAWAEALKQSYHYYKSQPAAKKVRFGRYYTTNAKMAEFTLELAENAAHTSPYGFARWVYKNVTPFRAVGHDGQGSVLFTAYYEPLLLGSKTPTERFRYPLYKRPPELITLRLQDFRTDLPNVMLRGQRKGDQLVPFHDRQAIEQRNVLRDKALELVWVDDPVGHFFLQVQGSGRVKLPDGSLMRVGYADANGHPYRSIGKLLIEEGRVPKEEMSLPVLRQWLAAHPDEMQRVMHHNPSYVFFKEIKGGPYGNIGVPLTAGRSIATDYRLFPRGAPAMIRTELPVFSGEGPPSGWEKEVRLVANQDTGGAIRGAGRVDLFTGFGPDAERTAGEMKQDGGALYFFAPKNMALWPEGQQD</sequence>
<dbReference type="EC" id="4.2.2.n1" evidence="2"/>
<dbReference type="OrthoDB" id="9783686at2"/>
<reference evidence="9" key="1">
    <citation type="journal article" date="2009" name="Appl. Environ. Microbiol.">
        <title>Complete genome sequence of the chemolithoautotrophic marine magnetotactic coccus strain MC-1.</title>
        <authorList>
            <person name="Schubbe S."/>
            <person name="Williams T.J."/>
            <person name="Xie G."/>
            <person name="Kiss H.E."/>
            <person name="Brettin T.S."/>
            <person name="Martinez D."/>
            <person name="Ross C.A."/>
            <person name="Schuler D."/>
            <person name="Cox B.L."/>
            <person name="Nealson K.H."/>
            <person name="Bazylinski D.A."/>
        </authorList>
    </citation>
    <scope>NUCLEOTIDE SEQUENCE [LARGE SCALE GENOMIC DNA]</scope>
    <source>
        <strain evidence="9">ATCC BAA-1437 / JCM 17883 / MC-1</strain>
    </source>
</reference>
<dbReference type="CDD" id="cd14485">
    <property type="entry name" value="mltA_like_LT_A"/>
    <property type="match status" value="1"/>
</dbReference>
<evidence type="ECO:0000313" key="9">
    <source>
        <dbReference type="Proteomes" id="UP000002586"/>
    </source>
</evidence>
<dbReference type="EMBL" id="CP000471">
    <property type="protein sequence ID" value="ABK43009.1"/>
    <property type="molecule type" value="Genomic_DNA"/>
</dbReference>
<dbReference type="GO" id="GO:0008933">
    <property type="term" value="F:peptidoglycan lytic transglycosylase activity"/>
    <property type="evidence" value="ECO:0007669"/>
    <property type="project" value="TreeGrafter"/>
</dbReference>
<dbReference type="Gene3D" id="2.40.240.50">
    <property type="entry name" value="Barwin-like endoglucanases"/>
    <property type="match status" value="1"/>
</dbReference>
<dbReference type="InterPro" id="IPR036908">
    <property type="entry name" value="RlpA-like_sf"/>
</dbReference>
<keyword evidence="6" id="KW-0732">Signal</keyword>
<protein>
    <recommendedName>
        <fullName evidence="2">peptidoglycan lytic exotransglycosylase</fullName>
        <ecNumber evidence="2">4.2.2.n1</ecNumber>
    </recommendedName>
    <alternativeName>
        <fullName evidence="5">Murein hydrolase A</fullName>
    </alternativeName>
</protein>
<reference evidence="8 9" key="2">
    <citation type="journal article" date="2012" name="Int. J. Syst. Evol. Microbiol.">
        <title>Magnetococcus marinus gen. nov., sp. nov., a marine, magnetotactic bacterium that represents a novel lineage (Magnetococcaceae fam. nov.; Magnetococcales ord. nov.) at the base of the Alphaproteobacteria.</title>
        <authorList>
            <person name="Bazylinski D.A."/>
            <person name="Williams T.J."/>
            <person name="Lefevre C.T."/>
            <person name="Berg R.J."/>
            <person name="Zhang C.L."/>
            <person name="Bowser S.S."/>
            <person name="Dean A.J."/>
            <person name="Beveridge T.J."/>
        </authorList>
    </citation>
    <scope>NUCLEOTIDE SEQUENCE [LARGE SCALE GENOMIC DNA]</scope>
    <source>
        <strain evidence="9">ATCC BAA-1437 / JCM 17883 / MC-1</strain>
    </source>
</reference>
<dbReference type="InterPro" id="IPR005300">
    <property type="entry name" value="MltA_B"/>
</dbReference>
<dbReference type="GO" id="GO:0009254">
    <property type="term" value="P:peptidoglycan turnover"/>
    <property type="evidence" value="ECO:0007669"/>
    <property type="project" value="InterPro"/>
</dbReference>
<feature type="domain" description="Lytic transglycosylase MltA" evidence="7">
    <location>
        <begin position="144"/>
        <end position="302"/>
    </location>
</feature>
<dbReference type="RefSeq" id="WP_011712176.1">
    <property type="nucleotide sequence ID" value="NC_008576.1"/>
</dbReference>
<dbReference type="Proteomes" id="UP000002586">
    <property type="component" value="Chromosome"/>
</dbReference>
<feature type="chain" id="PRO_5002626437" description="peptidoglycan lytic exotransglycosylase" evidence="6">
    <location>
        <begin position="24"/>
        <end position="416"/>
    </location>
</feature>
<evidence type="ECO:0000256" key="6">
    <source>
        <dbReference type="SAM" id="SignalP"/>
    </source>
</evidence>
<evidence type="ECO:0000256" key="4">
    <source>
        <dbReference type="ARBA" id="ARBA00023316"/>
    </source>
</evidence>
<dbReference type="PANTHER" id="PTHR30124">
    <property type="entry name" value="MEMBRANE-BOUND LYTIC MUREIN TRANSGLYCOSYLASE A"/>
    <property type="match status" value="1"/>
</dbReference>
<evidence type="ECO:0000313" key="8">
    <source>
        <dbReference type="EMBL" id="ABK43009.1"/>
    </source>
</evidence>
<evidence type="ECO:0000256" key="1">
    <source>
        <dbReference type="ARBA" id="ARBA00001420"/>
    </source>
</evidence>
<dbReference type="Pfam" id="PF06725">
    <property type="entry name" value="3D"/>
    <property type="match status" value="1"/>
</dbReference>
<keyword evidence="3" id="KW-0456">Lyase</keyword>
<comment type="catalytic activity">
    <reaction evidence="1">
        <text>Exolytic cleavage of the (1-&gt;4)-beta-glycosidic linkage between N-acetylmuramic acid (MurNAc) and N-acetylglucosamine (GlcNAc) residues in peptidoglycan, from either the reducing or the non-reducing ends of the peptidoglycan chains, with concomitant formation of a 1,6-anhydrobond in the MurNAc residue.</text>
        <dbReference type="EC" id="4.2.2.n1"/>
    </reaction>
</comment>
<dbReference type="PIRSF" id="PIRSF019422">
    <property type="entry name" value="MltA"/>
    <property type="match status" value="1"/>
</dbReference>
<dbReference type="CDD" id="cd14668">
    <property type="entry name" value="mlta_B"/>
    <property type="match status" value="1"/>
</dbReference>
<dbReference type="PROSITE" id="PS51257">
    <property type="entry name" value="PROKAR_LIPOPROTEIN"/>
    <property type="match status" value="1"/>
</dbReference>
<dbReference type="SMART" id="SM00925">
    <property type="entry name" value="MltA"/>
    <property type="match status" value="1"/>
</dbReference>
<dbReference type="AlphaFoldDB" id="A0L4W6"/>
<keyword evidence="9" id="KW-1185">Reference proteome</keyword>